<sequence length="328" mass="38151">MEHYCQHCDRFRPSHTEEREETFKVRGEEITIRGPLRVCDECGHVMGDEELDGALLVKAYNEYRRRHGLLMPEEIRAIREKYNLSQGAAAKLLGWSPATFTRYEGGAMQEAAHDELLRRMRDDPEWVRGLYRRNSRRLSALQRRRVEEALQEIHEPTEADEMEEIIGRLNKEGEFNPGKLFTVVRLIAENAGKLSKSVFLKYLFYIDFLNLKWHGEPLMGLAYVKNHYGPVPRYHGLLLEYLEASGAIRREEIERGGEIVGEYVEGLPVERAEPLEEHERDVVDYVIETLKGMNAERISEFSHEEPAWIEARLKEVIPYAKAETLRIG</sequence>
<dbReference type="InterPro" id="IPR010982">
    <property type="entry name" value="Lambda_DNA-bd_dom_sf"/>
</dbReference>
<keyword evidence="3" id="KW-1185">Reference proteome</keyword>
<dbReference type="eggNOG" id="COG2944">
    <property type="taxonomic scope" value="Bacteria"/>
</dbReference>
<name>D5WW13_KYRT2</name>
<dbReference type="OrthoDB" id="3213544at2"/>
<dbReference type="GO" id="GO:0003677">
    <property type="term" value="F:DNA binding"/>
    <property type="evidence" value="ECO:0007669"/>
    <property type="project" value="InterPro"/>
</dbReference>
<dbReference type="CDD" id="cd00093">
    <property type="entry name" value="HTH_XRE"/>
    <property type="match status" value="1"/>
</dbReference>
<dbReference type="InterPro" id="IPR001387">
    <property type="entry name" value="Cro/C1-type_HTH"/>
</dbReference>
<dbReference type="EMBL" id="CP002017">
    <property type="protein sequence ID" value="ADG05645.1"/>
    <property type="molecule type" value="Genomic_DNA"/>
</dbReference>
<accession>D5WW13</accession>
<dbReference type="Proteomes" id="UP000002368">
    <property type="component" value="Chromosome"/>
</dbReference>
<dbReference type="SUPFAM" id="SSF47413">
    <property type="entry name" value="lambda repressor-like DNA-binding domains"/>
    <property type="match status" value="1"/>
</dbReference>
<evidence type="ECO:0000313" key="2">
    <source>
        <dbReference type="EMBL" id="ADG05645.1"/>
    </source>
</evidence>
<dbReference type="PROSITE" id="PS50943">
    <property type="entry name" value="HTH_CROC1"/>
    <property type="match status" value="1"/>
</dbReference>
<dbReference type="RefSeq" id="WP_013074937.1">
    <property type="nucleotide sequence ID" value="NC_014098.1"/>
</dbReference>
<dbReference type="NCBIfam" id="TIGR03830">
    <property type="entry name" value="CxxCG_CxxCG_HTH"/>
    <property type="match status" value="1"/>
</dbReference>
<dbReference type="Gene3D" id="1.10.260.40">
    <property type="entry name" value="lambda repressor-like DNA-binding domains"/>
    <property type="match status" value="1"/>
</dbReference>
<proteinExistence type="predicted"/>
<evidence type="ECO:0000259" key="1">
    <source>
        <dbReference type="PROSITE" id="PS50943"/>
    </source>
</evidence>
<protein>
    <submittedName>
        <fullName evidence="2">Helix-turn-helix domain-containing protein</fullName>
    </submittedName>
</protein>
<dbReference type="InterPro" id="IPR025272">
    <property type="entry name" value="SocA_Panacea"/>
</dbReference>
<dbReference type="eggNOG" id="COG3600">
    <property type="taxonomic scope" value="Bacteria"/>
</dbReference>
<dbReference type="InterPro" id="IPR022452">
    <property type="entry name" value="MqsA"/>
</dbReference>
<dbReference type="KEGG" id="bts:Btus_0902"/>
<gene>
    <name evidence="2" type="ordered locus">Btus_0902</name>
</gene>
<dbReference type="AlphaFoldDB" id="D5WW13"/>
<dbReference type="Pfam" id="PF13274">
    <property type="entry name" value="SocA_Panacea"/>
    <property type="match status" value="1"/>
</dbReference>
<feature type="domain" description="HTH cro/C1-type" evidence="1">
    <location>
        <begin position="75"/>
        <end position="106"/>
    </location>
</feature>
<dbReference type="STRING" id="562970.Btus_0902"/>
<evidence type="ECO:0000313" key="3">
    <source>
        <dbReference type="Proteomes" id="UP000002368"/>
    </source>
</evidence>
<dbReference type="HOGENOM" id="CLU_069064_0_0_9"/>
<organism evidence="2 3">
    <name type="scientific">Kyrpidia tusciae (strain DSM 2912 / NBRC 15312 / T2)</name>
    <name type="common">Bacillus tusciae</name>
    <dbReference type="NCBI Taxonomy" id="562970"/>
    <lineage>
        <taxon>Bacteria</taxon>
        <taxon>Bacillati</taxon>
        <taxon>Bacillota</taxon>
        <taxon>Bacilli</taxon>
        <taxon>Bacillales</taxon>
        <taxon>Alicyclobacillaceae</taxon>
        <taxon>Kyrpidia</taxon>
    </lineage>
</organism>
<dbReference type="InterPro" id="IPR032758">
    <property type="entry name" value="MqsA/HigA-2"/>
</dbReference>
<dbReference type="Pfam" id="PF15731">
    <property type="entry name" value="MqsA_antitoxin"/>
    <property type="match status" value="1"/>
</dbReference>
<reference evidence="2 3" key="1">
    <citation type="journal article" date="2011" name="Stand. Genomic Sci.">
        <title>Complete genome sequence of the thermophilic, hydrogen-oxidizing Bacillus tusciae type strain (T2) and reclassification in the new genus, Kyrpidia gen. nov. as Kyrpidia tusciae comb. nov. and emendation of the family Alicyclobacillaceae da Costa and Rainey, 2010.</title>
        <authorList>
            <person name="Klenk H.P."/>
            <person name="Lapidus A."/>
            <person name="Chertkov O."/>
            <person name="Copeland A."/>
            <person name="Del Rio T.G."/>
            <person name="Nolan M."/>
            <person name="Lucas S."/>
            <person name="Chen F."/>
            <person name="Tice H."/>
            <person name="Cheng J.F."/>
            <person name="Han C."/>
            <person name="Bruce D."/>
            <person name="Goodwin L."/>
            <person name="Pitluck S."/>
            <person name="Pati A."/>
            <person name="Ivanova N."/>
            <person name="Mavromatis K."/>
            <person name="Daum C."/>
            <person name="Chen A."/>
            <person name="Palaniappan K."/>
            <person name="Chang Y.J."/>
            <person name="Land M."/>
            <person name="Hauser L."/>
            <person name="Jeffries C.D."/>
            <person name="Detter J.C."/>
            <person name="Rohde M."/>
            <person name="Abt B."/>
            <person name="Pukall R."/>
            <person name="Goker M."/>
            <person name="Bristow J."/>
            <person name="Markowitz V."/>
            <person name="Hugenholtz P."/>
            <person name="Eisen J.A."/>
        </authorList>
    </citation>
    <scope>NUCLEOTIDE SEQUENCE [LARGE SCALE GENOMIC DNA]</scope>
    <source>
        <strain evidence="2 3">DSM 2912</strain>
    </source>
</reference>